<dbReference type="PANTHER" id="PTHR21563">
    <property type="entry name" value="ZINC FINGER C3H1 DOMAIN-CONTAINING PROTEIN"/>
    <property type="match status" value="1"/>
</dbReference>
<feature type="region of interest" description="Disordered" evidence="2">
    <location>
        <begin position="391"/>
        <end position="475"/>
    </location>
</feature>
<feature type="compositionally biased region" description="Basic and acidic residues" evidence="2">
    <location>
        <begin position="868"/>
        <end position="918"/>
    </location>
</feature>
<feature type="compositionally biased region" description="Acidic residues" evidence="2">
    <location>
        <begin position="692"/>
        <end position="709"/>
    </location>
</feature>
<feature type="compositionally biased region" description="Basic and acidic residues" evidence="2">
    <location>
        <begin position="440"/>
        <end position="455"/>
    </location>
</feature>
<keyword evidence="1" id="KW-0863">Zinc-finger</keyword>
<evidence type="ECO:0000313" key="5">
    <source>
        <dbReference type="Proteomes" id="UP001174691"/>
    </source>
</evidence>
<feature type="compositionally biased region" description="Low complexity" evidence="2">
    <location>
        <begin position="541"/>
        <end position="556"/>
    </location>
</feature>
<dbReference type="InterPro" id="IPR000571">
    <property type="entry name" value="Znf_CCCH"/>
</dbReference>
<feature type="compositionally biased region" description="Low complexity" evidence="2">
    <location>
        <begin position="510"/>
        <end position="534"/>
    </location>
</feature>
<evidence type="ECO:0000256" key="2">
    <source>
        <dbReference type="SAM" id="MobiDB-lite"/>
    </source>
</evidence>
<accession>A0AA38RC49</accession>
<dbReference type="GO" id="GO:0008270">
    <property type="term" value="F:zinc ion binding"/>
    <property type="evidence" value="ECO:0007669"/>
    <property type="project" value="UniProtKB-KW"/>
</dbReference>
<feature type="region of interest" description="Disordered" evidence="2">
    <location>
        <begin position="499"/>
        <end position="659"/>
    </location>
</feature>
<evidence type="ECO:0000313" key="4">
    <source>
        <dbReference type="EMBL" id="KAJ9133342.1"/>
    </source>
</evidence>
<feature type="compositionally biased region" description="Basic and acidic residues" evidence="2">
    <location>
        <begin position="1002"/>
        <end position="1013"/>
    </location>
</feature>
<dbReference type="PROSITE" id="PS50103">
    <property type="entry name" value="ZF_C3H1"/>
    <property type="match status" value="1"/>
</dbReference>
<protein>
    <submittedName>
        <fullName evidence="4">Protein red1</fullName>
    </submittedName>
</protein>
<feature type="compositionally biased region" description="Basic and acidic residues" evidence="2">
    <location>
        <begin position="948"/>
        <end position="959"/>
    </location>
</feature>
<dbReference type="EMBL" id="JANBVN010000204">
    <property type="protein sequence ID" value="KAJ9133342.1"/>
    <property type="molecule type" value="Genomic_DNA"/>
</dbReference>
<dbReference type="Proteomes" id="UP001174691">
    <property type="component" value="Unassembled WGS sequence"/>
</dbReference>
<feature type="domain" description="C3H1-type" evidence="3">
    <location>
        <begin position="1146"/>
        <end position="1174"/>
    </location>
</feature>
<feature type="compositionally biased region" description="Basic and acidic residues" evidence="2">
    <location>
        <begin position="758"/>
        <end position="784"/>
    </location>
</feature>
<feature type="compositionally biased region" description="Low complexity" evidence="2">
    <location>
        <begin position="23"/>
        <end position="36"/>
    </location>
</feature>
<feature type="region of interest" description="Disordered" evidence="2">
    <location>
        <begin position="671"/>
        <end position="1100"/>
    </location>
</feature>
<reference evidence="4" key="1">
    <citation type="submission" date="2022-07" db="EMBL/GenBank/DDBJ databases">
        <title>Fungi with potential for degradation of polypropylene.</title>
        <authorList>
            <person name="Gostincar C."/>
        </authorList>
    </citation>
    <scope>NUCLEOTIDE SEQUENCE</scope>
    <source>
        <strain evidence="4">EXF-13287</strain>
    </source>
</reference>
<feature type="compositionally biased region" description="Basic and acidic residues" evidence="2">
    <location>
        <begin position="563"/>
        <end position="594"/>
    </location>
</feature>
<feature type="compositionally biased region" description="Polar residues" evidence="2">
    <location>
        <begin position="194"/>
        <end position="214"/>
    </location>
</feature>
<feature type="compositionally biased region" description="Polar residues" evidence="2">
    <location>
        <begin position="643"/>
        <end position="653"/>
    </location>
</feature>
<feature type="compositionally biased region" description="Basic and acidic residues" evidence="2">
    <location>
        <begin position="845"/>
        <end position="858"/>
    </location>
</feature>
<feature type="compositionally biased region" description="Low complexity" evidence="2">
    <location>
        <begin position="396"/>
        <end position="405"/>
    </location>
</feature>
<dbReference type="PANTHER" id="PTHR21563:SF3">
    <property type="entry name" value="ZINC FINGER C3H1 DOMAIN-CONTAINING PROTEIN"/>
    <property type="match status" value="1"/>
</dbReference>
<feature type="compositionally biased region" description="Low complexity" evidence="2">
    <location>
        <begin position="456"/>
        <end position="475"/>
    </location>
</feature>
<proteinExistence type="predicted"/>
<feature type="region of interest" description="Disordered" evidence="2">
    <location>
        <begin position="79"/>
        <end position="100"/>
    </location>
</feature>
<dbReference type="GO" id="GO:0000178">
    <property type="term" value="C:exosome (RNase complex)"/>
    <property type="evidence" value="ECO:0007669"/>
    <property type="project" value="TreeGrafter"/>
</dbReference>
<feature type="region of interest" description="Disordered" evidence="2">
    <location>
        <begin position="123"/>
        <end position="347"/>
    </location>
</feature>
<name>A0AA38RC49_9PEZI</name>
<evidence type="ECO:0000256" key="1">
    <source>
        <dbReference type="PROSITE-ProRule" id="PRU00723"/>
    </source>
</evidence>
<evidence type="ECO:0000259" key="3">
    <source>
        <dbReference type="PROSITE" id="PS50103"/>
    </source>
</evidence>
<gene>
    <name evidence="4" type="ORF">NKR19_g9091</name>
</gene>
<keyword evidence="1" id="KW-0479">Metal-binding</keyword>
<feature type="compositionally biased region" description="Polar residues" evidence="2">
    <location>
        <begin position="789"/>
        <end position="811"/>
    </location>
</feature>
<feature type="compositionally biased region" description="Polar residues" evidence="2">
    <location>
        <begin position="304"/>
        <end position="330"/>
    </location>
</feature>
<keyword evidence="5" id="KW-1185">Reference proteome</keyword>
<feature type="compositionally biased region" description="Low complexity" evidence="2">
    <location>
        <begin position="816"/>
        <end position="829"/>
    </location>
</feature>
<feature type="compositionally biased region" description="Acidic residues" evidence="2">
    <location>
        <begin position="166"/>
        <end position="183"/>
    </location>
</feature>
<feature type="compositionally biased region" description="Polar residues" evidence="2">
    <location>
        <begin position="960"/>
        <end position="987"/>
    </location>
</feature>
<feature type="zinc finger region" description="C3H1-type" evidence="1">
    <location>
        <begin position="1146"/>
        <end position="1174"/>
    </location>
</feature>
<feature type="region of interest" description="Disordered" evidence="2">
    <location>
        <begin position="1"/>
        <end position="52"/>
    </location>
</feature>
<feature type="compositionally biased region" description="Polar residues" evidence="2">
    <location>
        <begin position="133"/>
        <end position="144"/>
    </location>
</feature>
<sequence length="1248" mass="133491">MSQYPYGFGQYPGLAPPPPLPPNHYAYPNPGAYPPASSYGSPQDPNAPAPTPNYYAMTQSAYDYNSSIPGIPGLGIGGTPAAGTPYQPPPPLPPASAWGHHVHQAQFAASTPDASSLYQYSAPAQFNGPADRNYQQPPSYNTQSLPPPAAPAPIPHLPNEATQSSDEMEEGELSEGQFEDLYEPVDSAAKSKDTTVSPSVSPMQQESQPTSAAETPTGGFYANDEEDSDGQDQSKTGAGAGASARERSGSYSPYLSPREIHIASTPNNPDHGVQGIQKANVKVGKSSVNARARDQVPALGPDASTLSTSSQGAPTTKSATSQNPTTNGNRNDTDESPEPLFKSLADARKEAQKAILKLWSHGVRSEDYIKEGIDEKVVKGLFADLHLDFSTGKPVQPEAAPPAQQRVPSEPRPAPPAISKSPSTERKTLAQPQSGSKPPEGNKMDKSEERKDRIARLLALKAAKGSASAPVATVGPAPGPVAAQAPVLARPTAPAVNPTPALGIAQPQVPSLAPSESQPPAAAAVLAQPSAPAQTTIPVGTNPTPTAMSSATSTPTGPKPKTKTKEEMERLLRQKMEALQKSRELNAKKAESDKTPSSSVKGAGAEAVISRPSAAVSVNQPARIASPQEQSNQDKGPIPGLFLSSNPQASQPVNVRKRPVASDFVDYPAADSLKRPFGQKRQNSSLVIDVSDASDDEDMDIDMDMDSPDETPLPIPRSNTPGRKGPSLAEFPPLRDLSRRNVSSPAPSTSTPPALMSTKDRELEAKERAIQEMKRKIAELEAKKKALKGSQTPNQGTSTPSEGNDSESSSGIAPRAPSVAADKVDAASAQLISEAASAKLPKASEPGRKEDAQTERHRSVSVNPSRAKALEEKKKQLVALKEAREAKQREAEERWRAEQARLAQEEARIQEEEAKLQAELEQGEETEHWTDEEDRSEQMSVDEGSEEDVPKVDEEKQSEETQSVASPEDSLAQTQDKQQNLAAPTSETDAREKTQAAAAEQSDFRMSMEEHESTVSQAHGDSFADKATADTTTSAGQPVRDSGYRVAVPDSPDFSPEPAGDLSSNVAGEQHVPATISDVPRSRAETQEIEGPVVSEPERAVAPRPNSTFVPYESPLRYFRAFRFHPEFKKVVPGGVKSLTYSNKIDPRKELCPDELQGGTCPRGNACGFQHLNDIRVSDEQILVELGKSDDYTGEQRDRFIQGLKDLLQDFRAKKTRDFDTIANGIIEFRARFLGDKSKILPLDGVTL</sequence>
<dbReference type="InterPro" id="IPR039278">
    <property type="entry name" value="Red1"/>
</dbReference>
<dbReference type="AlphaFoldDB" id="A0AA38RC49"/>
<comment type="caution">
    <text evidence="4">The sequence shown here is derived from an EMBL/GenBank/DDBJ whole genome shotgun (WGS) entry which is preliminary data.</text>
</comment>
<feature type="compositionally biased region" description="Pro residues" evidence="2">
    <location>
        <begin position="145"/>
        <end position="156"/>
    </location>
</feature>
<feature type="compositionally biased region" description="Low complexity" evidence="2">
    <location>
        <begin position="743"/>
        <end position="754"/>
    </location>
</feature>
<organism evidence="4 5">
    <name type="scientific">Coniochaeta hoffmannii</name>
    <dbReference type="NCBI Taxonomy" id="91930"/>
    <lineage>
        <taxon>Eukaryota</taxon>
        <taxon>Fungi</taxon>
        <taxon>Dikarya</taxon>
        <taxon>Ascomycota</taxon>
        <taxon>Pezizomycotina</taxon>
        <taxon>Sordariomycetes</taxon>
        <taxon>Sordariomycetidae</taxon>
        <taxon>Coniochaetales</taxon>
        <taxon>Coniochaetaceae</taxon>
        <taxon>Coniochaeta</taxon>
    </lineage>
</organism>
<keyword evidence="1" id="KW-0862">Zinc</keyword>
<dbReference type="GO" id="GO:0005634">
    <property type="term" value="C:nucleus"/>
    <property type="evidence" value="ECO:0007669"/>
    <property type="project" value="TreeGrafter"/>
</dbReference>